<gene>
    <name evidence="2" type="ORF">FCU45_03210</name>
</gene>
<protein>
    <recommendedName>
        <fullName evidence="1">HTH cro/C1-type domain-containing protein</fullName>
    </recommendedName>
</protein>
<organism evidence="2 3">
    <name type="scientific">Sulfurimonas crateris</name>
    <dbReference type="NCBI Taxonomy" id="2574727"/>
    <lineage>
        <taxon>Bacteria</taxon>
        <taxon>Pseudomonadati</taxon>
        <taxon>Campylobacterota</taxon>
        <taxon>Epsilonproteobacteria</taxon>
        <taxon>Campylobacterales</taxon>
        <taxon>Sulfurimonadaceae</taxon>
        <taxon>Sulfurimonas</taxon>
    </lineage>
</organism>
<sequence>MLLKPIRDEQEYDMALQEVDRLMELNPPIGSKESDELEVLVLLIEKYEEENWAISEPDPIEAIKIRMQQMNLKQKDLVPYIGNRSKVSELLNRKISLSLSMITKLSSGLHLPLETLIQPPKRA</sequence>
<evidence type="ECO:0000313" key="2">
    <source>
        <dbReference type="EMBL" id="TKI70306.1"/>
    </source>
</evidence>
<feature type="domain" description="HTH cro/C1-type" evidence="1">
    <location>
        <begin position="63"/>
        <end position="116"/>
    </location>
</feature>
<evidence type="ECO:0000259" key="1">
    <source>
        <dbReference type="PROSITE" id="PS50943"/>
    </source>
</evidence>
<comment type="caution">
    <text evidence="2">The sequence shown here is derived from an EMBL/GenBank/DDBJ whole genome shotgun (WGS) entry which is preliminary data.</text>
</comment>
<dbReference type="PROSITE" id="PS50943">
    <property type="entry name" value="HTH_CROC1"/>
    <property type="match status" value="1"/>
</dbReference>
<dbReference type="GO" id="GO:0006355">
    <property type="term" value="P:regulation of DNA-templated transcription"/>
    <property type="evidence" value="ECO:0007669"/>
    <property type="project" value="InterPro"/>
</dbReference>
<dbReference type="PANTHER" id="PTHR40455">
    <property type="entry name" value="ANTITOXIN HIGA"/>
    <property type="match status" value="1"/>
</dbReference>
<keyword evidence="3" id="KW-1185">Reference proteome</keyword>
<dbReference type="PANTHER" id="PTHR40455:SF1">
    <property type="entry name" value="ANTITOXIN HIGA"/>
    <property type="match status" value="1"/>
</dbReference>
<accession>A0A4U2Z7D4</accession>
<evidence type="ECO:0000313" key="3">
    <source>
        <dbReference type="Proteomes" id="UP000309561"/>
    </source>
</evidence>
<dbReference type="RefSeq" id="WP_137012221.1">
    <property type="nucleotide sequence ID" value="NZ_SZPX01000002.1"/>
</dbReference>
<proteinExistence type="predicted"/>
<dbReference type="InterPro" id="IPR010982">
    <property type="entry name" value="Lambda_DNA-bd_dom_sf"/>
</dbReference>
<dbReference type="AlphaFoldDB" id="A0A4U2Z7D4"/>
<reference evidence="2 3" key="1">
    <citation type="submission" date="2019-04" db="EMBL/GenBank/DDBJ databases">
        <title>Sulfurimonas crateris sp. nov. a facultative anaerobic sulfur-oxidizing chemolithautotrophic bacterium isolated from a terrestrial mud vulcano.</title>
        <authorList>
            <person name="Ratnikova N.M."/>
            <person name="Slobodkin A.I."/>
            <person name="Merkel A.Y."/>
            <person name="Novikov A."/>
            <person name="Bonch-Osmolovskaya E.A."/>
            <person name="Slobodkina G.B."/>
        </authorList>
    </citation>
    <scope>NUCLEOTIDE SEQUENCE [LARGE SCALE GENOMIC DNA]</scope>
    <source>
        <strain evidence="2 3">SN118</strain>
    </source>
</reference>
<dbReference type="OrthoDB" id="9796786at2"/>
<dbReference type="Proteomes" id="UP000309561">
    <property type="component" value="Unassembled WGS sequence"/>
</dbReference>
<dbReference type="InterPro" id="IPR001387">
    <property type="entry name" value="Cro/C1-type_HTH"/>
</dbReference>
<dbReference type="InterPro" id="IPR039060">
    <property type="entry name" value="Antitox_HigA"/>
</dbReference>
<name>A0A4U2Z7D4_9BACT</name>
<dbReference type="SUPFAM" id="SSF47413">
    <property type="entry name" value="lambda repressor-like DNA-binding domains"/>
    <property type="match status" value="1"/>
</dbReference>
<dbReference type="GO" id="GO:0001046">
    <property type="term" value="F:core promoter sequence-specific DNA binding"/>
    <property type="evidence" value="ECO:0007669"/>
    <property type="project" value="TreeGrafter"/>
</dbReference>
<dbReference type="EMBL" id="SZPX01000002">
    <property type="protein sequence ID" value="TKI70306.1"/>
    <property type="molecule type" value="Genomic_DNA"/>
</dbReference>